<accession>A0A0C9YCZ5</accession>
<dbReference type="AlphaFoldDB" id="A0A0C9YCZ5"/>
<proteinExistence type="predicted"/>
<sequence length="90" mass="10342">MATPVTGCAGRPPFWIQCSHGRGISREAHKAMLRLLYGDRLADGRVYKAIVKELTQRREQASDCCRCKNEVRYLLMGQTTVWFSWPVGRR</sequence>
<dbReference type="EMBL" id="KN833736">
    <property type="protein sequence ID" value="KIK22705.1"/>
    <property type="molecule type" value="Genomic_DNA"/>
</dbReference>
<dbReference type="HOGENOM" id="CLU_2441724_0_0_1"/>
<reference evidence="1 2" key="1">
    <citation type="submission" date="2014-04" db="EMBL/GenBank/DDBJ databases">
        <authorList>
            <consortium name="DOE Joint Genome Institute"/>
            <person name="Kuo A."/>
            <person name="Kohler A."/>
            <person name="Costa M.D."/>
            <person name="Nagy L.G."/>
            <person name="Floudas D."/>
            <person name="Copeland A."/>
            <person name="Barry K.W."/>
            <person name="Cichocki N."/>
            <person name="Veneault-Fourrey C."/>
            <person name="LaButti K."/>
            <person name="Lindquist E.A."/>
            <person name="Lipzen A."/>
            <person name="Lundell T."/>
            <person name="Morin E."/>
            <person name="Murat C."/>
            <person name="Sun H."/>
            <person name="Tunlid A."/>
            <person name="Henrissat B."/>
            <person name="Grigoriev I.V."/>
            <person name="Hibbett D.S."/>
            <person name="Martin F."/>
            <person name="Nordberg H.P."/>
            <person name="Cantor M.N."/>
            <person name="Hua S.X."/>
        </authorList>
    </citation>
    <scope>NUCLEOTIDE SEQUENCE [LARGE SCALE GENOMIC DNA]</scope>
    <source>
        <strain evidence="1 2">441</strain>
    </source>
</reference>
<organism evidence="1 2">
    <name type="scientific">Pisolithus microcarpus 441</name>
    <dbReference type="NCBI Taxonomy" id="765257"/>
    <lineage>
        <taxon>Eukaryota</taxon>
        <taxon>Fungi</taxon>
        <taxon>Dikarya</taxon>
        <taxon>Basidiomycota</taxon>
        <taxon>Agaricomycotina</taxon>
        <taxon>Agaricomycetes</taxon>
        <taxon>Agaricomycetidae</taxon>
        <taxon>Boletales</taxon>
        <taxon>Sclerodermatineae</taxon>
        <taxon>Pisolithaceae</taxon>
        <taxon>Pisolithus</taxon>
    </lineage>
</organism>
<evidence type="ECO:0000313" key="2">
    <source>
        <dbReference type="Proteomes" id="UP000054018"/>
    </source>
</evidence>
<name>A0A0C9YCZ5_9AGAM</name>
<protein>
    <submittedName>
        <fullName evidence="1">Unplaced genomic scaffold scaffold_52, whole genome shotgun sequence</fullName>
    </submittedName>
</protein>
<evidence type="ECO:0000313" key="1">
    <source>
        <dbReference type="EMBL" id="KIK22705.1"/>
    </source>
</evidence>
<gene>
    <name evidence="1" type="ORF">PISMIDRAFT_679903</name>
</gene>
<reference evidence="2" key="2">
    <citation type="submission" date="2015-01" db="EMBL/GenBank/DDBJ databases">
        <title>Evolutionary Origins and Diversification of the Mycorrhizal Mutualists.</title>
        <authorList>
            <consortium name="DOE Joint Genome Institute"/>
            <consortium name="Mycorrhizal Genomics Consortium"/>
            <person name="Kohler A."/>
            <person name="Kuo A."/>
            <person name="Nagy L.G."/>
            <person name="Floudas D."/>
            <person name="Copeland A."/>
            <person name="Barry K.W."/>
            <person name="Cichocki N."/>
            <person name="Veneault-Fourrey C."/>
            <person name="LaButti K."/>
            <person name="Lindquist E.A."/>
            <person name="Lipzen A."/>
            <person name="Lundell T."/>
            <person name="Morin E."/>
            <person name="Murat C."/>
            <person name="Riley R."/>
            <person name="Ohm R."/>
            <person name="Sun H."/>
            <person name="Tunlid A."/>
            <person name="Henrissat B."/>
            <person name="Grigoriev I.V."/>
            <person name="Hibbett D.S."/>
            <person name="Martin F."/>
        </authorList>
    </citation>
    <scope>NUCLEOTIDE SEQUENCE [LARGE SCALE GENOMIC DNA]</scope>
    <source>
        <strain evidence="2">441</strain>
    </source>
</reference>
<dbReference type="Proteomes" id="UP000054018">
    <property type="component" value="Unassembled WGS sequence"/>
</dbReference>
<keyword evidence="2" id="KW-1185">Reference proteome</keyword>